<evidence type="ECO:0000313" key="3">
    <source>
        <dbReference type="Proteomes" id="UP000007952"/>
    </source>
</evidence>
<protein>
    <submittedName>
        <fullName evidence="2">Uncharacterized protein</fullName>
    </submittedName>
</protein>
<dbReference type="KEGG" id="mhf:MHF_0987"/>
<accession>F6FJ44</accession>
<dbReference type="Proteomes" id="UP000007952">
    <property type="component" value="Chromosome"/>
</dbReference>
<keyword evidence="1" id="KW-0812">Transmembrane</keyword>
<reference evidence="2 3" key="1">
    <citation type="journal article" date="2011" name="J. Bacteriol.">
        <title>Complete genome sequences of two hemotropic Mycoplasmas, Mycoplasma haemofelis strain Ohio2 and Mycoplasma suis strain Illinois.</title>
        <authorList>
            <person name="Messick J.B."/>
            <person name="Santos A.P."/>
            <person name="Guimaraes A.M."/>
        </authorList>
    </citation>
    <scope>NUCLEOTIDE SEQUENCE [LARGE SCALE GENOMIC DNA]</scope>
    <source>
        <strain evidence="2 3">Ohio2</strain>
    </source>
</reference>
<feature type="transmembrane region" description="Helical" evidence="1">
    <location>
        <begin position="6"/>
        <end position="26"/>
    </location>
</feature>
<sequence length="216" mass="24403">MSKLTYASLAGAGALGTSGLGMYYLYSGESKLETQTKEEVTVEVKNLGSKLTSEKFTILSDSPENNHHWATIKEEYDKIKSEPSKSLNPTTEEVTVSTLQALCKDRLEQDREDLYVKVKRWCVVPTKVSEHLVNLKLTPLSTTDGDESHKGDWEALSTAYISAESDERIPELIIPNSSEWKQLQKKCKDISEKKSYEDDFDFYLNASISWCTKKSQ</sequence>
<dbReference type="AlphaFoldDB" id="F6FJ44"/>
<evidence type="ECO:0000313" key="2">
    <source>
        <dbReference type="EMBL" id="AEG73242.1"/>
    </source>
</evidence>
<proteinExistence type="predicted"/>
<gene>
    <name evidence="2" type="ordered locus">MHF_0987</name>
</gene>
<reference key="2">
    <citation type="submission" date="2011-05" db="EMBL/GenBank/DDBJ databases">
        <title>The Genome of Mycoplasma haemofelis Strain Ohio2, a pathogenic hemoplasma of the cat.</title>
        <authorList>
            <person name="Santos A.P."/>
            <person name="Guimaraes A.M.S."/>
            <person name="SanMiguel P.J."/>
            <person name="Martin S.W."/>
            <person name="Messick J.B."/>
        </authorList>
    </citation>
    <scope>NUCLEOTIDE SEQUENCE</scope>
    <source>
        <strain>Ohio2</strain>
    </source>
</reference>
<dbReference type="HOGENOM" id="CLU_098620_3_0_14"/>
<keyword evidence="1" id="KW-0472">Membrane</keyword>
<dbReference type="EMBL" id="CP002808">
    <property type="protein sequence ID" value="AEG73242.1"/>
    <property type="molecule type" value="Genomic_DNA"/>
</dbReference>
<evidence type="ECO:0000256" key="1">
    <source>
        <dbReference type="SAM" id="Phobius"/>
    </source>
</evidence>
<dbReference type="BioCyc" id="MHAE859194:G1GR7-980-MONOMER"/>
<dbReference type="STRING" id="859194.MHF_0987"/>
<keyword evidence="1" id="KW-1133">Transmembrane helix</keyword>
<organism evidence="2 3">
    <name type="scientific">Mycoplasma haemofelis (strain Ohio2)</name>
    <dbReference type="NCBI Taxonomy" id="859194"/>
    <lineage>
        <taxon>Bacteria</taxon>
        <taxon>Bacillati</taxon>
        <taxon>Mycoplasmatota</taxon>
        <taxon>Mollicutes</taxon>
        <taxon>Mycoplasmataceae</taxon>
        <taxon>Mycoplasma</taxon>
    </lineage>
</organism>
<name>F6FJ44_MYCHI</name>